<comment type="caution">
    <text evidence="4">The sequence shown here is derived from an EMBL/GenBank/DDBJ whole genome shotgun (WGS) entry which is preliminary data.</text>
</comment>
<sequence length="302" mass="32265">MSVDLDLLKTPGPTVTALTAPFWQAAAEGRLVIQSCEACSKAVFYPRPICPHCWSDRLAWREASGRGRLKSFSAVHRPGHPGWLPAAPYVVGLVELDEGPTMLSFIAVGEDACAVGQLLVLAPTRIGGRLLPAFKPSAMAGSTTPNQTGDTLMSTETKDGWIGVIKGRPQVGAFAERSRRTRPEDIEAFTEMTGDRNPLHYDKALAEASVFGKLIVQGGVTSGILNALVAEDLPGPGTVFLEVAWKFVKAVGVDEMITGRVEIKEVRPDKPICKIETSVRNEAGDICLTGTATVFTVPLAKA</sequence>
<feature type="domain" description="ChsH2 C-terminal OB-fold" evidence="2">
    <location>
        <begin position="60"/>
        <end position="117"/>
    </location>
</feature>
<dbReference type="Pfam" id="PF12172">
    <property type="entry name" value="zf-ChsH2"/>
    <property type="match status" value="1"/>
</dbReference>
<dbReference type="AlphaFoldDB" id="A0A562PE23"/>
<reference evidence="4 5" key="1">
    <citation type="journal article" date="2015" name="Stand. Genomic Sci.">
        <title>Genomic Encyclopedia of Bacterial and Archaeal Type Strains, Phase III: the genomes of soil and plant-associated and newly described type strains.</title>
        <authorList>
            <person name="Whitman W.B."/>
            <person name="Woyke T."/>
            <person name="Klenk H.P."/>
            <person name="Zhou Y."/>
            <person name="Lilburn T.G."/>
            <person name="Beck B.J."/>
            <person name="De Vos P."/>
            <person name="Vandamme P."/>
            <person name="Eisen J.A."/>
            <person name="Garrity G."/>
            <person name="Hugenholtz P."/>
            <person name="Kyrpides N.C."/>
        </authorList>
    </citation>
    <scope>NUCLEOTIDE SEQUENCE [LARGE SCALE GENOMIC DNA]</scope>
    <source>
        <strain evidence="4 5">CGMCC 1.2546</strain>
    </source>
</reference>
<dbReference type="Proteomes" id="UP000317122">
    <property type="component" value="Unassembled WGS sequence"/>
</dbReference>
<dbReference type="InterPro" id="IPR022002">
    <property type="entry name" value="ChsH2_Znr"/>
</dbReference>
<gene>
    <name evidence="4" type="ORF">IQ26_00609</name>
</gene>
<dbReference type="SUPFAM" id="SSF50249">
    <property type="entry name" value="Nucleic acid-binding proteins"/>
    <property type="match status" value="1"/>
</dbReference>
<dbReference type="RefSeq" id="WP_240546978.1">
    <property type="nucleotide sequence ID" value="NZ_BSPF01000125.1"/>
</dbReference>
<proteinExistence type="predicted"/>
<evidence type="ECO:0000259" key="3">
    <source>
        <dbReference type="Pfam" id="PF12172"/>
    </source>
</evidence>
<dbReference type="InterPro" id="IPR002878">
    <property type="entry name" value="ChsH2_C"/>
</dbReference>
<organism evidence="4 5">
    <name type="scientific">Mesorhizobium tianshanense</name>
    <dbReference type="NCBI Taxonomy" id="39844"/>
    <lineage>
        <taxon>Bacteria</taxon>
        <taxon>Pseudomonadati</taxon>
        <taxon>Pseudomonadota</taxon>
        <taxon>Alphaproteobacteria</taxon>
        <taxon>Hyphomicrobiales</taxon>
        <taxon>Phyllobacteriaceae</taxon>
        <taxon>Mesorhizobium</taxon>
    </lineage>
</organism>
<dbReference type="Gene3D" id="3.10.129.10">
    <property type="entry name" value="Hotdog Thioesterase"/>
    <property type="match status" value="1"/>
</dbReference>
<evidence type="ECO:0000313" key="4">
    <source>
        <dbReference type="EMBL" id="TWI42236.1"/>
    </source>
</evidence>
<evidence type="ECO:0000259" key="2">
    <source>
        <dbReference type="Pfam" id="PF01796"/>
    </source>
</evidence>
<dbReference type="InterPro" id="IPR052513">
    <property type="entry name" value="Thioester_dehydratase-like"/>
</dbReference>
<dbReference type="EMBL" id="VLKT01000003">
    <property type="protein sequence ID" value="TWI42236.1"/>
    <property type="molecule type" value="Genomic_DNA"/>
</dbReference>
<dbReference type="Pfam" id="PF01575">
    <property type="entry name" value="MaoC_dehydratas"/>
    <property type="match status" value="1"/>
</dbReference>
<evidence type="ECO:0000313" key="5">
    <source>
        <dbReference type="Proteomes" id="UP000317122"/>
    </source>
</evidence>
<feature type="domain" description="ChsH2 rubredoxin-like zinc ribbon" evidence="3">
    <location>
        <begin position="23"/>
        <end position="58"/>
    </location>
</feature>
<name>A0A562PE23_9HYPH</name>
<dbReference type="PANTHER" id="PTHR34075">
    <property type="entry name" value="BLR3430 PROTEIN"/>
    <property type="match status" value="1"/>
</dbReference>
<dbReference type="InterPro" id="IPR029069">
    <property type="entry name" value="HotDog_dom_sf"/>
</dbReference>
<dbReference type="InterPro" id="IPR012340">
    <property type="entry name" value="NA-bd_OB-fold"/>
</dbReference>
<dbReference type="PANTHER" id="PTHR34075:SF5">
    <property type="entry name" value="BLR3430 PROTEIN"/>
    <property type="match status" value="1"/>
</dbReference>
<dbReference type="SUPFAM" id="SSF54637">
    <property type="entry name" value="Thioesterase/thiol ester dehydrase-isomerase"/>
    <property type="match status" value="1"/>
</dbReference>
<accession>A0A562PE23</accession>
<protein>
    <submittedName>
        <fullName evidence="4">Putative OB-fold protein</fullName>
    </submittedName>
</protein>
<keyword evidence="5" id="KW-1185">Reference proteome</keyword>
<dbReference type="InterPro" id="IPR002539">
    <property type="entry name" value="MaoC-like_dom"/>
</dbReference>
<dbReference type="Gene3D" id="6.10.30.10">
    <property type="match status" value="1"/>
</dbReference>
<feature type="domain" description="MaoC-like" evidence="1">
    <location>
        <begin position="175"/>
        <end position="276"/>
    </location>
</feature>
<evidence type="ECO:0000259" key="1">
    <source>
        <dbReference type="Pfam" id="PF01575"/>
    </source>
</evidence>
<dbReference type="Pfam" id="PF01796">
    <property type="entry name" value="OB_ChsH2_C"/>
    <property type="match status" value="1"/>
</dbReference>
<dbReference type="CDD" id="cd03449">
    <property type="entry name" value="R_hydratase"/>
    <property type="match status" value="1"/>
</dbReference>